<dbReference type="Proteomes" id="UP000054776">
    <property type="component" value="Unassembled WGS sequence"/>
</dbReference>
<dbReference type="AlphaFoldDB" id="A0A0V1BZY7"/>
<sequence>MACHFLFVLKSPLPIHPMWQEARTISDKDADAFELRLVPNRCGGMSLVYENRAYKLKYATPKRVKFWGCSKHVISSGARVQFPPTWIGSPLGIQTEQKATLKKRTAEVTKSTPEIYDEEVAAASVEPSTAGQYPVFKQRMKSGLLATNIAWAQTVHSRFYQNGINNCSLAMPLQWSCYLPFRAFSEYAGTGLLFPLLPSGT</sequence>
<dbReference type="InParanoid" id="A0A0V1BZY7"/>
<evidence type="ECO:0000313" key="2">
    <source>
        <dbReference type="Proteomes" id="UP000054776"/>
    </source>
</evidence>
<accession>A0A0V1BZY7</accession>
<evidence type="ECO:0008006" key="3">
    <source>
        <dbReference type="Google" id="ProtNLM"/>
    </source>
</evidence>
<protein>
    <recommendedName>
        <fullName evidence="3">FLYWCH-type domain-containing protein</fullName>
    </recommendedName>
</protein>
<reference evidence="1 2" key="1">
    <citation type="submission" date="2015-01" db="EMBL/GenBank/DDBJ databases">
        <title>Evolution of Trichinella species and genotypes.</title>
        <authorList>
            <person name="Korhonen P.K."/>
            <person name="Edoardo P."/>
            <person name="Giuseppe L.R."/>
            <person name="Gasser R.B."/>
        </authorList>
    </citation>
    <scope>NUCLEOTIDE SEQUENCE [LARGE SCALE GENOMIC DNA]</scope>
    <source>
        <strain evidence="1">ISS3</strain>
    </source>
</reference>
<dbReference type="EMBL" id="JYDH01000003">
    <property type="protein sequence ID" value="KRY42635.1"/>
    <property type="molecule type" value="Genomic_DNA"/>
</dbReference>
<keyword evidence="2" id="KW-1185">Reference proteome</keyword>
<dbReference type="OrthoDB" id="10476477at2759"/>
<name>A0A0V1BZY7_TRISP</name>
<proteinExistence type="predicted"/>
<comment type="caution">
    <text evidence="1">The sequence shown here is derived from an EMBL/GenBank/DDBJ whole genome shotgun (WGS) entry which is preliminary data.</text>
</comment>
<organism evidence="1 2">
    <name type="scientific">Trichinella spiralis</name>
    <name type="common">Trichina worm</name>
    <dbReference type="NCBI Taxonomy" id="6334"/>
    <lineage>
        <taxon>Eukaryota</taxon>
        <taxon>Metazoa</taxon>
        <taxon>Ecdysozoa</taxon>
        <taxon>Nematoda</taxon>
        <taxon>Enoplea</taxon>
        <taxon>Dorylaimia</taxon>
        <taxon>Trichinellida</taxon>
        <taxon>Trichinellidae</taxon>
        <taxon>Trichinella</taxon>
    </lineage>
</organism>
<evidence type="ECO:0000313" key="1">
    <source>
        <dbReference type="EMBL" id="KRY42635.1"/>
    </source>
</evidence>
<gene>
    <name evidence="1" type="ORF">T01_9582</name>
</gene>